<dbReference type="PANTHER" id="PTHR33525">
    <property type="match status" value="1"/>
</dbReference>
<dbReference type="OrthoDB" id="5412587at2"/>
<reference evidence="3 4" key="1">
    <citation type="submission" date="2019-11" db="EMBL/GenBank/DDBJ databases">
        <title>Comparative genomics of hydrocarbon-degrading Desulfosarcina strains.</title>
        <authorList>
            <person name="Watanabe M."/>
            <person name="Kojima H."/>
            <person name="Fukui M."/>
        </authorList>
    </citation>
    <scope>NUCLEOTIDE SEQUENCE [LARGE SCALE GENOMIC DNA]</scope>
    <source>
        <strain evidence="3 4">PP31</strain>
    </source>
</reference>
<dbReference type="Pfam" id="PF13717">
    <property type="entry name" value="Zn_ribbon_4"/>
    <property type="match status" value="1"/>
</dbReference>
<dbReference type="InterPro" id="IPR013976">
    <property type="entry name" value="HDOD"/>
</dbReference>
<evidence type="ECO:0000256" key="1">
    <source>
        <dbReference type="SAM" id="MobiDB-lite"/>
    </source>
</evidence>
<dbReference type="Gene3D" id="1.10.3210.10">
    <property type="entry name" value="Hypothetical protein af1432"/>
    <property type="match status" value="1"/>
</dbReference>
<dbReference type="RefSeq" id="WP_155302527.1">
    <property type="nucleotide sequence ID" value="NZ_AP021875.1"/>
</dbReference>
<gene>
    <name evidence="3" type="ORF">DSCW_08330</name>
</gene>
<protein>
    <submittedName>
        <fullName evidence="3">Phosphohydrolase</fullName>
    </submittedName>
</protein>
<feature type="domain" description="HDOD" evidence="2">
    <location>
        <begin position="96"/>
        <end position="291"/>
    </location>
</feature>
<dbReference type="PANTHER" id="PTHR33525:SF3">
    <property type="entry name" value="RIBONUCLEASE Y"/>
    <property type="match status" value="1"/>
</dbReference>
<proteinExistence type="predicted"/>
<keyword evidence="3" id="KW-0378">Hydrolase</keyword>
<dbReference type="PROSITE" id="PS51833">
    <property type="entry name" value="HDOD"/>
    <property type="match status" value="1"/>
</dbReference>
<dbReference type="Proteomes" id="UP000427769">
    <property type="component" value="Chromosome"/>
</dbReference>
<evidence type="ECO:0000313" key="4">
    <source>
        <dbReference type="Proteomes" id="UP000427769"/>
    </source>
</evidence>
<dbReference type="GO" id="GO:0016787">
    <property type="term" value="F:hydrolase activity"/>
    <property type="evidence" value="ECO:0007669"/>
    <property type="project" value="UniProtKB-KW"/>
</dbReference>
<dbReference type="Pfam" id="PF08668">
    <property type="entry name" value="HDOD"/>
    <property type="match status" value="1"/>
</dbReference>
<dbReference type="InterPro" id="IPR011723">
    <property type="entry name" value="Znf/thioredoxin_put"/>
</dbReference>
<dbReference type="AlphaFoldDB" id="A0A5K7YVS1"/>
<sequence>MKVECENCAKSFELPDDRLPAGKKISFPCPACKSKITLDLRVPSEPVEEQPEQPAPAPPAAEKEDKVVFTPIAEKKSGELDGTDLRRKILTSVKDLPPMPKIILKAREIMANPKSGFKEIAEVIETDQAIAAKVLQVANSAYYGLSGMVSSIHQATVVLGHKTLEQLIAMVSATSLLGSHLKGYRMGSGSLWQHSLAVALCSRLIAKDRAPAMENDAFSVGLIHDAGKLALDKYLLERKDQVDQALKAGTTFLEVERQVLGFDHTELASDLCTKWKLPENHVSAMRYHHEPGESDRNQLAYIVHTANHIALQCDIGSNTDASLYELAPDALDFLALDEEDLAKYKEATIEAVGQITQSMA</sequence>
<keyword evidence="4" id="KW-1185">Reference proteome</keyword>
<feature type="region of interest" description="Disordered" evidence="1">
    <location>
        <begin position="42"/>
        <end position="64"/>
    </location>
</feature>
<dbReference type="KEGG" id="dwd:DSCW_08330"/>
<name>A0A5K7YVS1_9BACT</name>
<dbReference type="InterPro" id="IPR052340">
    <property type="entry name" value="RNase_Y/CdgJ"/>
</dbReference>
<dbReference type="EMBL" id="AP021875">
    <property type="protein sequence ID" value="BBO73416.1"/>
    <property type="molecule type" value="Genomic_DNA"/>
</dbReference>
<organism evidence="3 4">
    <name type="scientific">Desulfosarcina widdelii</name>
    <dbReference type="NCBI Taxonomy" id="947919"/>
    <lineage>
        <taxon>Bacteria</taxon>
        <taxon>Pseudomonadati</taxon>
        <taxon>Thermodesulfobacteriota</taxon>
        <taxon>Desulfobacteria</taxon>
        <taxon>Desulfobacterales</taxon>
        <taxon>Desulfosarcinaceae</taxon>
        <taxon>Desulfosarcina</taxon>
    </lineage>
</organism>
<evidence type="ECO:0000259" key="2">
    <source>
        <dbReference type="PROSITE" id="PS51833"/>
    </source>
</evidence>
<dbReference type="SUPFAM" id="SSF109604">
    <property type="entry name" value="HD-domain/PDEase-like"/>
    <property type="match status" value="1"/>
</dbReference>
<accession>A0A5K7YVS1</accession>
<evidence type="ECO:0000313" key="3">
    <source>
        <dbReference type="EMBL" id="BBO73416.1"/>
    </source>
</evidence>